<evidence type="ECO:0000256" key="1">
    <source>
        <dbReference type="SAM" id="MobiDB-lite"/>
    </source>
</evidence>
<feature type="compositionally biased region" description="Polar residues" evidence="1">
    <location>
        <begin position="245"/>
        <end position="256"/>
    </location>
</feature>
<keyword evidence="2" id="KW-0472">Membrane</keyword>
<organism evidence="3 4">
    <name type="scientific">Nesidiocoris tenuis</name>
    <dbReference type="NCBI Taxonomy" id="355587"/>
    <lineage>
        <taxon>Eukaryota</taxon>
        <taxon>Metazoa</taxon>
        <taxon>Ecdysozoa</taxon>
        <taxon>Arthropoda</taxon>
        <taxon>Hexapoda</taxon>
        <taxon>Insecta</taxon>
        <taxon>Pterygota</taxon>
        <taxon>Neoptera</taxon>
        <taxon>Paraneoptera</taxon>
        <taxon>Hemiptera</taxon>
        <taxon>Heteroptera</taxon>
        <taxon>Panheteroptera</taxon>
        <taxon>Cimicomorpha</taxon>
        <taxon>Miridae</taxon>
        <taxon>Dicyphina</taxon>
        <taxon>Nesidiocoris</taxon>
    </lineage>
</organism>
<keyword evidence="4" id="KW-1185">Reference proteome</keyword>
<evidence type="ECO:0000313" key="4">
    <source>
        <dbReference type="Proteomes" id="UP000479000"/>
    </source>
</evidence>
<protein>
    <submittedName>
        <fullName evidence="3">Uncharacterized protein</fullName>
    </submittedName>
</protein>
<feature type="transmembrane region" description="Helical" evidence="2">
    <location>
        <begin position="142"/>
        <end position="163"/>
    </location>
</feature>
<proteinExistence type="predicted"/>
<sequence>MFVSARPNTLFNRNSDNAHRYMECTPGLRLIHSIQIRKAPEFPQFQNSQTPLKLQTRRIPKSPDFRNPKFLESSNRARVGGLGDGTAEIDNFPVKDTDQAAAPATAALAADLLLLQRLLHLLPLLLLFLLLLQLLLLMLFLLLFLLLLLFSHVLFILHGFASASPSWKWMGSRDPRLLPPPFHGEELMSEVGTITTPIAVETGQAVPTEFVKVRSQCEFLQFGTVLRMQHPEAPEGRRRTRKTGSDSLTRTPNSMGSFCQRATLHSRVPFVWRTRGVRTSSAKHTSAAPLKTSSSPLVMARFFPRQGKLLTRGPASDEKTPKVGEKSEIFQLKKYETRCRCPAHSITENRINTLNFFTLSAGKRISSIPIPISKRYQIEIPFTITCTNFTITLPFWQSLNNHPRGSATSASCLQQSFQTMEGWECHTFRLPSECPRSPGRT</sequence>
<feature type="transmembrane region" description="Helical" evidence="2">
    <location>
        <begin position="118"/>
        <end position="136"/>
    </location>
</feature>
<keyword evidence="2" id="KW-0812">Transmembrane</keyword>
<evidence type="ECO:0000313" key="3">
    <source>
        <dbReference type="EMBL" id="CAB0016794.1"/>
    </source>
</evidence>
<name>A0A6H5HL05_9HEMI</name>
<dbReference type="Proteomes" id="UP000479000">
    <property type="component" value="Unassembled WGS sequence"/>
</dbReference>
<accession>A0A6H5HL05</accession>
<feature type="region of interest" description="Disordered" evidence="1">
    <location>
        <begin position="230"/>
        <end position="256"/>
    </location>
</feature>
<reference evidence="3 4" key="1">
    <citation type="submission" date="2020-02" db="EMBL/GenBank/DDBJ databases">
        <authorList>
            <person name="Ferguson B K."/>
        </authorList>
    </citation>
    <scope>NUCLEOTIDE SEQUENCE [LARGE SCALE GENOMIC DNA]</scope>
</reference>
<evidence type="ECO:0000256" key="2">
    <source>
        <dbReference type="SAM" id="Phobius"/>
    </source>
</evidence>
<gene>
    <name evidence="3" type="ORF">NTEN_LOCUS20922</name>
</gene>
<dbReference type="AlphaFoldDB" id="A0A6H5HL05"/>
<keyword evidence="2" id="KW-1133">Transmembrane helix</keyword>
<dbReference type="EMBL" id="CADCXU010030601">
    <property type="protein sequence ID" value="CAB0016794.1"/>
    <property type="molecule type" value="Genomic_DNA"/>
</dbReference>